<protein>
    <recommendedName>
        <fullName evidence="4">P-type phospholipid transporter</fullName>
        <ecNumber evidence="4">7.6.2.1</ecNumber>
    </recommendedName>
</protein>
<sequence length="1968" mass="215046">MAGRRSEADDAAATAAAADAAAIEARIRFSADILRDTTLRDQTSDDRPLSQPQPQSPTQSSQPQPPQPSKPSQPSQSTSRPHHAPLSPSLAAARFPPASASSSASSSQPAPPSLRLNTNLYTIQSNVEGPPLAADGRPTAGKGGALATISSPVQDDDTSTSTLVSPQPWRRLPGNGNGNDNGPNHLQSPATNLPRRSGVSFVEPPRTSITRNRLGLNDVEHFDGPAKAVVMSTSANTRVSDTSDTLAHYRDWLDRQRDRQRRWTIGPYHHFKSKTAGVYRKYIVEGLLRQRPLPPSVDGRHILLDPGRVRTTPYIDDRAGKPFVSNFIRSSRYTVWDFLPKQLVFQFMKLANFYFLIISILQMIPGLSSTGTYTTIAPLLFFVAISMFKEGFDDYRRYRLDRVENRSTAWVLDPGHTVQAAAKKKRHGNGGSTSSSRNKKSNGVSVWKKAKWFKSGARETMTAADGDEVGGVIVLGDDNGSVPLSAVPSASGTGAGLAELESVRSDSAECANLGEDDDAAAAARMPWAAVEWQDLRVGDIVRLRRDDPVPADMVVLHASGPNGVAYIETMALDGETNLKTKQACALLSEHCGSLAGMAACGAEIVSEDPNLDLYNYEGRVLVKGEAMPLTLNQIVFRGSVVRNTTEMIGIVVNTGEECKIRMNAHRHKRAKAPAMQSKVNKIVVFLVVFVVLLSVGCSIGNGLWVSRYANNAWYLANANLPLSQILFAFIIMFNTLIPLSLYVSLEIIKLGQLYLLADTEMYDPDSDTPFVANTTTILENLGQVSYIFSDKTGTLTENKMRFRKMSVAGTAWLHDMDIARDEDEKEQHRRRLRHRGTKSKHARSSSRHSRNRSSKAEGKQSQEPFPQPISPAAPSSSPSHSHLPMSPASQAPSIMGDAHTNPRNSTAIEFEAPPRRSTSSMWRSTARPSRTQHELKTEDLIQYIRHRPHTAFSRKARHFILCIALCHTCIPETTANGQIDFQAASPDELALVQAARDLGYLLIDRPGQSIKLQFHQLDGSPVTETYQILDVIEFSSKRKRMTIIIRMPDGRVCMFCKGADSVILPRLKLNHMALAKASAVERRASKRKSVEQERAMMRKSTTVSIGGGGGNGGVSTPRSSINLVRAASMHQFRAMPRMSTGKKSVDNYRRSAVFSGDVDGWLRRREREELELVDDVSNRPSVSNNGGPSNSNGNGNGNGGGNGNCENSKRPGGLSQQQRQWSQDGSIAAAAAAAESLYDDPYGGMVDEAIAINEGAVFERCFQHIDDFASEGLRTLLFAYRYVEDDDYRKWKTLYQDATTSLVNRQERIEAAADIIEQGFDLAGATAIEDKLQQGVPETVDKMRRANIKIWMLTGDKRETAINIAHAARICKPFSEIYVLDALVDQDSLQERIASTLVDVGRGMMPHSVVVIDGHTLSVVEAQEDMRILFFDLVARVDSVICCRASPSQKATLVKCIRQRVSSSMTLAIGDGANDIAMIQASHVGIGISGREGLQAARISDYSIAQFRFLQRLLFVHGRWNYARTGKYILGTFWKEMVFYLVQALYQQFNGYTGTSLYESTSLTVFNTLFTSLPVILLGMFEKDLRADTLLAVPELYMYGQRNLGFCFRKYIGWMVLAVCEALIIYYVLYAVYSAALFTSDTTLYAMGSLAFSVCVIFINIKMLALELHNQTIVTAVGLLISVTGWFLWSILLSGVYASKSGPYLVHESFLHNFGRTATWWVTLIVALTAVVVLELVVSGVRRLLFPTDLDLMQQIEHDRDVRAVLHEHAAENGEAGGYDMAGGAGSSGDGAATPVRKSTAGDDVTSYYGRPWNTFSIGGASVNNSSNNNNNNDGSLAPPPRAVPPPRNSFGNGRRMAEYVPPPFSPPAAERDNPMSAISVTSPTISVSPAAPAEAATTATKDGVSVATSPVAICRRPVIPALDTTSRRYIGDMASPSSASPSKLAGAFIASPVDIRLTAPPPDKADN</sequence>
<feature type="region of interest" description="Disordered" evidence="15">
    <location>
        <begin position="1172"/>
        <end position="1226"/>
    </location>
</feature>
<feature type="transmembrane region" description="Helical" evidence="16">
    <location>
        <begin position="1644"/>
        <end position="1661"/>
    </location>
</feature>
<organism evidence="20 21">
    <name type="scientific">Sporothrix curviconia</name>
    <dbReference type="NCBI Taxonomy" id="1260050"/>
    <lineage>
        <taxon>Eukaryota</taxon>
        <taxon>Fungi</taxon>
        <taxon>Dikarya</taxon>
        <taxon>Ascomycota</taxon>
        <taxon>Pezizomycotina</taxon>
        <taxon>Sordariomycetes</taxon>
        <taxon>Sordariomycetidae</taxon>
        <taxon>Ophiostomatales</taxon>
        <taxon>Ophiostomataceae</taxon>
        <taxon>Sporothrix</taxon>
    </lineage>
</organism>
<dbReference type="Gene3D" id="3.40.50.1000">
    <property type="entry name" value="HAD superfamily/HAD-like"/>
    <property type="match status" value="1"/>
</dbReference>
<keyword evidence="9" id="KW-0460">Magnesium</keyword>
<dbReference type="InterPro" id="IPR036412">
    <property type="entry name" value="HAD-like_sf"/>
</dbReference>
<dbReference type="InterPro" id="IPR001757">
    <property type="entry name" value="P_typ_ATPase"/>
</dbReference>
<feature type="transmembrane region" description="Helical" evidence="16">
    <location>
        <begin position="1611"/>
        <end position="1632"/>
    </location>
</feature>
<feature type="transmembrane region" description="Helical" evidence="16">
    <location>
        <begin position="1561"/>
        <end position="1581"/>
    </location>
</feature>
<dbReference type="NCBIfam" id="TIGR01494">
    <property type="entry name" value="ATPase_P-type"/>
    <property type="match status" value="1"/>
</dbReference>
<dbReference type="InterPro" id="IPR023298">
    <property type="entry name" value="ATPase_P-typ_TM_dom_sf"/>
</dbReference>
<name>A0ABP0BEB4_9PEZI</name>
<evidence type="ECO:0000256" key="14">
    <source>
        <dbReference type="ARBA" id="ARBA00049128"/>
    </source>
</evidence>
<proteinExistence type="inferred from homology"/>
<comment type="caution">
    <text evidence="20">The sequence shown here is derived from an EMBL/GenBank/DDBJ whole genome shotgun (WGS) entry which is preliminary data.</text>
</comment>
<gene>
    <name evidence="20" type="primary">DNF3_1</name>
    <name evidence="20" type="ORF">SCUCBS95973_003327</name>
</gene>
<keyword evidence="6" id="KW-0479">Metal-binding</keyword>
<dbReference type="PANTHER" id="PTHR24092">
    <property type="entry name" value="PROBABLE PHOSPHOLIPID-TRANSPORTING ATPASE"/>
    <property type="match status" value="1"/>
</dbReference>
<feature type="transmembrane region" description="Helical" evidence="16">
    <location>
        <begin position="725"/>
        <end position="745"/>
    </location>
</feature>
<dbReference type="SUPFAM" id="SSF81653">
    <property type="entry name" value="Calcium ATPase, transduction domain A"/>
    <property type="match status" value="1"/>
</dbReference>
<dbReference type="InterPro" id="IPR018303">
    <property type="entry name" value="ATPase_P-typ_P_site"/>
</dbReference>
<dbReference type="PANTHER" id="PTHR24092:SF174">
    <property type="entry name" value="PHOSPHOLIPID-TRANSPORTING ATPASE DNF3-RELATED"/>
    <property type="match status" value="1"/>
</dbReference>
<dbReference type="Gene3D" id="3.40.1110.10">
    <property type="entry name" value="Calcium-transporting ATPase, cytoplasmic domain N"/>
    <property type="match status" value="2"/>
</dbReference>
<keyword evidence="10" id="KW-1278">Translocase</keyword>
<dbReference type="Proteomes" id="UP001642405">
    <property type="component" value="Unassembled WGS sequence"/>
</dbReference>
<dbReference type="InterPro" id="IPR032631">
    <property type="entry name" value="P-type_ATPase_N"/>
</dbReference>
<dbReference type="SUPFAM" id="SSF81665">
    <property type="entry name" value="Calcium ATPase, transmembrane domain M"/>
    <property type="match status" value="1"/>
</dbReference>
<evidence type="ECO:0000256" key="3">
    <source>
        <dbReference type="ARBA" id="ARBA00008109"/>
    </source>
</evidence>
<evidence type="ECO:0000256" key="9">
    <source>
        <dbReference type="ARBA" id="ARBA00022842"/>
    </source>
</evidence>
<keyword evidence="12 16" id="KW-0472">Membrane</keyword>
<feature type="region of interest" description="Disordered" evidence="15">
    <location>
        <begin position="127"/>
        <end position="203"/>
    </location>
</feature>
<evidence type="ECO:0000256" key="1">
    <source>
        <dbReference type="ARBA" id="ARBA00004141"/>
    </source>
</evidence>
<evidence type="ECO:0000256" key="2">
    <source>
        <dbReference type="ARBA" id="ARBA00004308"/>
    </source>
</evidence>
<keyword evidence="21" id="KW-1185">Reference proteome</keyword>
<feature type="compositionally biased region" description="Gly residues" evidence="15">
    <location>
        <begin position="1194"/>
        <end position="1203"/>
    </location>
</feature>
<comment type="similarity">
    <text evidence="3">Belongs to the cation transport ATPase (P-type) (TC 3.A.3) family. Type IV subfamily.</text>
</comment>
<dbReference type="InterPro" id="IPR023214">
    <property type="entry name" value="HAD_sf"/>
</dbReference>
<feature type="region of interest" description="Disordered" evidence="15">
    <location>
        <begin position="419"/>
        <end position="443"/>
    </location>
</feature>
<feature type="compositionally biased region" description="Polar residues" evidence="15">
    <location>
        <begin position="916"/>
        <end position="929"/>
    </location>
</feature>
<evidence type="ECO:0000256" key="11">
    <source>
        <dbReference type="ARBA" id="ARBA00022989"/>
    </source>
</evidence>
<evidence type="ECO:0000256" key="12">
    <source>
        <dbReference type="ARBA" id="ARBA00023136"/>
    </source>
</evidence>
<dbReference type="Pfam" id="PF16212">
    <property type="entry name" value="PhoLip_ATPase_C"/>
    <property type="match status" value="1"/>
</dbReference>
<dbReference type="SUPFAM" id="SSF56784">
    <property type="entry name" value="HAD-like"/>
    <property type="match status" value="1"/>
</dbReference>
<feature type="compositionally biased region" description="Low complexity" evidence="15">
    <location>
        <begin position="72"/>
        <end position="115"/>
    </location>
</feature>
<feature type="compositionally biased region" description="Low complexity" evidence="15">
    <location>
        <begin position="50"/>
        <end position="62"/>
    </location>
</feature>
<feature type="compositionally biased region" description="Polar residues" evidence="15">
    <location>
        <begin position="148"/>
        <end position="165"/>
    </location>
</feature>
<evidence type="ECO:0000256" key="5">
    <source>
        <dbReference type="ARBA" id="ARBA00022692"/>
    </source>
</evidence>
<evidence type="ECO:0000313" key="21">
    <source>
        <dbReference type="Proteomes" id="UP001642405"/>
    </source>
</evidence>
<evidence type="ECO:0000259" key="18">
    <source>
        <dbReference type="Pfam" id="PF16209"/>
    </source>
</evidence>
<evidence type="ECO:0000256" key="6">
    <source>
        <dbReference type="ARBA" id="ARBA00022723"/>
    </source>
</evidence>
<feature type="region of interest" description="Disordered" evidence="15">
    <location>
        <begin position="1775"/>
        <end position="1804"/>
    </location>
</feature>
<evidence type="ECO:0000256" key="4">
    <source>
        <dbReference type="ARBA" id="ARBA00012189"/>
    </source>
</evidence>
<feature type="transmembrane region" description="Helical" evidence="16">
    <location>
        <begin position="1673"/>
        <end position="1698"/>
    </location>
</feature>
<feature type="domain" description="P-type ATPase N-terminal" evidence="18">
    <location>
        <begin position="320"/>
        <end position="376"/>
    </location>
</feature>
<dbReference type="EC" id="7.6.2.1" evidence="4"/>
<keyword evidence="8" id="KW-0067">ATP-binding</keyword>
<feature type="region of interest" description="Disordered" evidence="15">
    <location>
        <begin position="36"/>
        <end position="115"/>
    </location>
</feature>
<evidence type="ECO:0000259" key="19">
    <source>
        <dbReference type="Pfam" id="PF16212"/>
    </source>
</evidence>
<feature type="compositionally biased region" description="Basic and acidic residues" evidence="15">
    <location>
        <begin position="36"/>
        <end position="48"/>
    </location>
</feature>
<feature type="compositionally biased region" description="Gly residues" evidence="15">
    <location>
        <begin position="1775"/>
        <end position="1789"/>
    </location>
</feature>
<feature type="transmembrane region" description="Helical" evidence="16">
    <location>
        <begin position="682"/>
        <end position="705"/>
    </location>
</feature>
<keyword evidence="11 16" id="KW-1133">Transmembrane helix</keyword>
<feature type="compositionally biased region" description="Low complexity" evidence="15">
    <location>
        <begin position="1824"/>
        <end position="1833"/>
    </location>
</feature>
<dbReference type="InterPro" id="IPR008250">
    <property type="entry name" value="ATPase_P-typ_transduc_dom_A_sf"/>
</dbReference>
<accession>A0ABP0BEB4</accession>
<evidence type="ECO:0000256" key="7">
    <source>
        <dbReference type="ARBA" id="ARBA00022741"/>
    </source>
</evidence>
<feature type="compositionally biased region" description="Pro residues" evidence="15">
    <location>
        <begin position="1838"/>
        <end position="1848"/>
    </location>
</feature>
<dbReference type="PROSITE" id="PS00154">
    <property type="entry name" value="ATPASE_E1_E2"/>
    <property type="match status" value="1"/>
</dbReference>
<feature type="compositionally biased region" description="Polar residues" evidence="15">
    <location>
        <begin position="1214"/>
        <end position="1225"/>
    </location>
</feature>
<evidence type="ECO:0000256" key="15">
    <source>
        <dbReference type="SAM" id="MobiDB-lite"/>
    </source>
</evidence>
<feature type="domain" description="P-type ATPase C-terminal" evidence="19">
    <location>
        <begin position="1497"/>
        <end position="1748"/>
    </location>
</feature>
<feature type="region of interest" description="Disordered" evidence="15">
    <location>
        <begin position="822"/>
        <end position="934"/>
    </location>
</feature>
<feature type="compositionally biased region" description="Low complexity" evidence="15">
    <location>
        <begin position="1183"/>
        <end position="1193"/>
    </location>
</feature>
<dbReference type="EMBL" id="CAWUHB010000014">
    <property type="protein sequence ID" value="CAK7217959.1"/>
    <property type="molecule type" value="Genomic_DNA"/>
</dbReference>
<feature type="transmembrane region" description="Helical" evidence="16">
    <location>
        <begin position="1718"/>
        <end position="1738"/>
    </location>
</feature>
<feature type="domain" description="P-type ATPase A" evidence="17">
    <location>
        <begin position="527"/>
        <end position="660"/>
    </location>
</feature>
<evidence type="ECO:0000256" key="8">
    <source>
        <dbReference type="ARBA" id="ARBA00022840"/>
    </source>
</evidence>
<evidence type="ECO:0000256" key="16">
    <source>
        <dbReference type="SAM" id="Phobius"/>
    </source>
</evidence>
<dbReference type="SUPFAM" id="SSF81660">
    <property type="entry name" value="Metal cation-transporting ATPase, ATP-binding domain N"/>
    <property type="match status" value="1"/>
</dbReference>
<evidence type="ECO:0000313" key="20">
    <source>
        <dbReference type="EMBL" id="CAK7217959.1"/>
    </source>
</evidence>
<dbReference type="InterPro" id="IPR032630">
    <property type="entry name" value="P_typ_ATPase_c"/>
</dbReference>
<dbReference type="InterPro" id="IPR006539">
    <property type="entry name" value="P-type_ATPase_IV"/>
</dbReference>
<evidence type="ECO:0000256" key="10">
    <source>
        <dbReference type="ARBA" id="ARBA00022967"/>
    </source>
</evidence>
<dbReference type="NCBIfam" id="TIGR01652">
    <property type="entry name" value="ATPase-Plipid"/>
    <property type="match status" value="1"/>
</dbReference>
<feature type="region of interest" description="Disordered" evidence="15">
    <location>
        <begin position="1820"/>
        <end position="1858"/>
    </location>
</feature>
<comment type="catalytic activity">
    <reaction evidence="13">
        <text>ATP + H2O + phospholipidSide 1 = ADP + phosphate + phospholipidSide 2.</text>
        <dbReference type="EC" id="7.6.2.1"/>
    </reaction>
</comment>
<keyword evidence="7" id="KW-0547">Nucleotide-binding</keyword>
<comment type="catalytic activity">
    <reaction evidence="14">
        <text>a 1,2-diacyl-sn-glycero-3-phosphoethanolamine(out) + ATP + H2O = a 1,2-diacyl-sn-glycero-3-phosphoethanolamine(in) + ADP + phosphate + H(+)</text>
        <dbReference type="Rhea" id="RHEA:66132"/>
        <dbReference type="ChEBI" id="CHEBI:15377"/>
        <dbReference type="ChEBI" id="CHEBI:15378"/>
        <dbReference type="ChEBI" id="CHEBI:30616"/>
        <dbReference type="ChEBI" id="CHEBI:43474"/>
        <dbReference type="ChEBI" id="CHEBI:64612"/>
        <dbReference type="ChEBI" id="CHEBI:456216"/>
    </reaction>
    <physiologicalReaction direction="left-to-right" evidence="14">
        <dbReference type="Rhea" id="RHEA:66133"/>
    </physiologicalReaction>
</comment>
<evidence type="ECO:0000259" key="17">
    <source>
        <dbReference type="Pfam" id="PF00122"/>
    </source>
</evidence>
<keyword evidence="5 16" id="KW-0812">Transmembrane</keyword>
<comment type="subcellular location">
    <subcellularLocation>
        <location evidence="2">Endomembrane system</location>
    </subcellularLocation>
    <subcellularLocation>
        <location evidence="1">Membrane</location>
        <topology evidence="1">Multi-pass membrane protein</topology>
    </subcellularLocation>
</comment>
<dbReference type="Gene3D" id="2.70.150.10">
    <property type="entry name" value="Calcium-transporting ATPase, cytoplasmic transduction domain A"/>
    <property type="match status" value="1"/>
</dbReference>
<feature type="compositionally biased region" description="Low complexity" evidence="15">
    <location>
        <begin position="872"/>
        <end position="889"/>
    </location>
</feature>
<reference evidence="20 21" key="1">
    <citation type="submission" date="2024-01" db="EMBL/GenBank/DDBJ databases">
        <authorList>
            <person name="Allen C."/>
            <person name="Tagirdzhanova G."/>
        </authorList>
    </citation>
    <scope>NUCLEOTIDE SEQUENCE [LARGE SCALE GENOMIC DNA]</scope>
</reference>
<evidence type="ECO:0000256" key="13">
    <source>
        <dbReference type="ARBA" id="ARBA00034036"/>
    </source>
</evidence>
<dbReference type="Pfam" id="PF16209">
    <property type="entry name" value="PhoLip_ATPase_N"/>
    <property type="match status" value="1"/>
</dbReference>
<dbReference type="Pfam" id="PF13246">
    <property type="entry name" value="Cation_ATPase"/>
    <property type="match status" value="1"/>
</dbReference>
<feature type="compositionally biased region" description="Basic residues" evidence="15">
    <location>
        <begin position="828"/>
        <end position="853"/>
    </location>
</feature>
<dbReference type="InterPro" id="IPR059000">
    <property type="entry name" value="ATPase_P-type_domA"/>
</dbReference>
<dbReference type="InterPro" id="IPR023299">
    <property type="entry name" value="ATPase_P-typ_cyto_dom_N"/>
</dbReference>
<feature type="compositionally biased region" description="Polar residues" evidence="15">
    <location>
        <begin position="432"/>
        <end position="443"/>
    </location>
</feature>
<dbReference type="Pfam" id="PF00122">
    <property type="entry name" value="E1-E2_ATPase"/>
    <property type="match status" value="1"/>
</dbReference>